<keyword evidence="2" id="KW-0812">Transmembrane</keyword>
<keyword evidence="4" id="KW-1185">Reference proteome</keyword>
<feature type="compositionally biased region" description="Basic and acidic residues" evidence="1">
    <location>
        <begin position="994"/>
        <end position="1006"/>
    </location>
</feature>
<feature type="transmembrane region" description="Helical" evidence="2">
    <location>
        <begin position="103"/>
        <end position="121"/>
    </location>
</feature>
<proteinExistence type="predicted"/>
<dbReference type="AlphaFoldDB" id="A0A562WF60"/>
<protein>
    <recommendedName>
        <fullName evidence="5">NACHT domain-containing protein</fullName>
    </recommendedName>
</protein>
<reference evidence="3 4" key="1">
    <citation type="submission" date="2019-07" db="EMBL/GenBank/DDBJ databases">
        <title>R&amp;d 2014.</title>
        <authorList>
            <person name="Klenk H.-P."/>
        </authorList>
    </citation>
    <scope>NUCLEOTIDE SEQUENCE [LARGE SCALE GENOMIC DNA]</scope>
    <source>
        <strain evidence="3 4">DSM 43912</strain>
    </source>
</reference>
<dbReference type="InterPro" id="IPR027417">
    <property type="entry name" value="P-loop_NTPase"/>
</dbReference>
<gene>
    <name evidence="3" type="ORF">JD81_02418</name>
</gene>
<name>A0A562WF60_9ACTN</name>
<dbReference type="SUPFAM" id="SSF52540">
    <property type="entry name" value="P-loop containing nucleoside triphosphate hydrolases"/>
    <property type="match status" value="1"/>
</dbReference>
<dbReference type="Gene3D" id="3.40.50.300">
    <property type="entry name" value="P-loop containing nucleotide triphosphate hydrolases"/>
    <property type="match status" value="1"/>
</dbReference>
<organism evidence="3 4">
    <name type="scientific">Micromonospora sagamiensis</name>
    <dbReference type="NCBI Taxonomy" id="47875"/>
    <lineage>
        <taxon>Bacteria</taxon>
        <taxon>Bacillati</taxon>
        <taxon>Actinomycetota</taxon>
        <taxon>Actinomycetes</taxon>
        <taxon>Micromonosporales</taxon>
        <taxon>Micromonosporaceae</taxon>
        <taxon>Micromonospora</taxon>
    </lineage>
</organism>
<sequence length="1088" mass="123083">MSVAKLTRTVETRVSGEEQQWQRVRADRLPTRSRRWPRHPWWTALAVVVVLVVAVCLVAQVLNPLYHLFFPPQGRRWLGERLPELGNPCAGERQTPCTTLAQFFSPLIGAALGLALFYVLSKQRVHRWYNRRARASATALVATADPSVDRVVGRDELCEVLIERIRDPQVRSPVVLVGGVGSGKTAIIVELTRQLARRGIVPVPVRMRDARLAEDLTFEELARRRFQELVDAQLFSDGSGTRIWRHLRMSNRIAVLADGLHEPFGRDEEQREENVLREAISQAAEARLPLIVTSRPYDPLRGMRAILVGLEPLGEGAALEHGLDGTPGAAPSSWARIVALIKAADVTDSPFFLTVIRALHRSDRLPRLSRAETGGVVRPMDRYEARWQLLDAWRAALLDGTLKRDVSRSRDDRAVTLEVLSAFACLALVRGTSHLEYQEMTRGHDAEHQAILDRLHDGLGNRVQTNVLDHITHAFVEGAEWAVVDVRRTEAQFLHGVVQAYLGMRYLTDPKLLGRLLGSLITSRRNPEALIALTLLSRHLAAQRSDRPPLAERLPLAPREEPVARLVRHLREKARSEKDLCWRFELYAAAVESDTSARRPVHADLLREIAEQWEGTGSGHVPNRPANQARLQLVRRIGDAARLIVDRARTCRTERGVRADRAGPEPNYAAFFRLASREGSYRVRLAAAREIGLGGREAVRCLRQVGGLGPEEMPRSTTADRRSEHVTYWEQQLRGWILPLLYQSAHQDTEETPLGPTPEITQVGGDLRKWLRALEGYHPARPEHYFPITSEIAFAQGFRLAANIRRPLVGRTPSNRSFLVEKAERTLAHSRFWYSQLVLLQALTLFSLPVDPAEPLPRREHGANPYGLVRHWLRIAGQAVRGRPPGPPHPFLMEAGRLCVRALLSRRPERYCWIDERETSSRVGSSSTVAEVRREQSLWIPDSSGWSVLTPHAQRLLADVMLLLNLADRGDLLIDREDRLTRADRADLPPCLTNDRRPLRPDRTLESSESCSPGATCLDDCPFRLCPLPAEGEPQPHELDQNFCARQADLTSPRYLLSARSPWQNTSRSQLRQFWRRMSERQLPEWRR</sequence>
<keyword evidence="2" id="KW-0472">Membrane</keyword>
<keyword evidence="2" id="KW-1133">Transmembrane helix</keyword>
<dbReference type="EMBL" id="VLLP01000001">
    <property type="protein sequence ID" value="TWJ28912.1"/>
    <property type="molecule type" value="Genomic_DNA"/>
</dbReference>
<feature type="region of interest" description="Disordered" evidence="1">
    <location>
        <begin position="990"/>
        <end position="1010"/>
    </location>
</feature>
<comment type="caution">
    <text evidence="3">The sequence shown here is derived from an EMBL/GenBank/DDBJ whole genome shotgun (WGS) entry which is preliminary data.</text>
</comment>
<dbReference type="OrthoDB" id="3544511at2"/>
<evidence type="ECO:0000256" key="1">
    <source>
        <dbReference type="SAM" id="MobiDB-lite"/>
    </source>
</evidence>
<accession>A0A562WF60</accession>
<dbReference type="Proteomes" id="UP000319728">
    <property type="component" value="Unassembled WGS sequence"/>
</dbReference>
<evidence type="ECO:0000313" key="4">
    <source>
        <dbReference type="Proteomes" id="UP000319728"/>
    </source>
</evidence>
<evidence type="ECO:0000313" key="3">
    <source>
        <dbReference type="EMBL" id="TWJ28912.1"/>
    </source>
</evidence>
<dbReference type="RefSeq" id="WP_145817489.1">
    <property type="nucleotide sequence ID" value="NZ_AP023438.1"/>
</dbReference>
<evidence type="ECO:0000256" key="2">
    <source>
        <dbReference type="SAM" id="Phobius"/>
    </source>
</evidence>
<feature type="transmembrane region" description="Helical" evidence="2">
    <location>
        <begin position="41"/>
        <end position="62"/>
    </location>
</feature>
<evidence type="ECO:0008006" key="5">
    <source>
        <dbReference type="Google" id="ProtNLM"/>
    </source>
</evidence>